<dbReference type="EMBL" id="BAAATA010000051">
    <property type="protein sequence ID" value="GAA2510159.1"/>
    <property type="molecule type" value="Genomic_DNA"/>
</dbReference>
<sequence length="106" mass="11727">MADQYRVDLSELDSVVKKLNGVLKEVQDTKGKAKSETYLPPGALGSGFEEAEKLESAHVSMKGQIESIIDHLNDVMDDFGKKTVRTKSSYEESDYEVQAALSQKQS</sequence>
<reference evidence="2" key="1">
    <citation type="journal article" date="2019" name="Int. J. Syst. Evol. Microbiol.">
        <title>The Global Catalogue of Microorganisms (GCM) 10K type strain sequencing project: providing services to taxonomists for standard genome sequencing and annotation.</title>
        <authorList>
            <consortium name="The Broad Institute Genomics Platform"/>
            <consortium name="The Broad Institute Genome Sequencing Center for Infectious Disease"/>
            <person name="Wu L."/>
            <person name="Ma J."/>
        </authorList>
    </citation>
    <scope>NUCLEOTIDE SEQUENCE [LARGE SCALE GENOMIC DNA]</scope>
    <source>
        <strain evidence="2">JCM 6307</strain>
    </source>
</reference>
<comment type="caution">
    <text evidence="1">The sequence shown here is derived from an EMBL/GenBank/DDBJ whole genome shotgun (WGS) entry which is preliminary data.</text>
</comment>
<proteinExistence type="predicted"/>
<keyword evidence="2" id="KW-1185">Reference proteome</keyword>
<gene>
    <name evidence="1" type="ORF">GCM10010406_53190</name>
</gene>
<protein>
    <submittedName>
        <fullName evidence="1">Uncharacterized protein</fullName>
    </submittedName>
</protein>
<organism evidence="1 2">
    <name type="scientific">Streptomyces thermolineatus</name>
    <dbReference type="NCBI Taxonomy" id="44033"/>
    <lineage>
        <taxon>Bacteria</taxon>
        <taxon>Bacillati</taxon>
        <taxon>Actinomycetota</taxon>
        <taxon>Actinomycetes</taxon>
        <taxon>Kitasatosporales</taxon>
        <taxon>Streptomycetaceae</taxon>
        <taxon>Streptomyces</taxon>
    </lineage>
</organism>
<dbReference type="Proteomes" id="UP001501358">
    <property type="component" value="Unassembled WGS sequence"/>
</dbReference>
<dbReference type="RefSeq" id="WP_344386031.1">
    <property type="nucleotide sequence ID" value="NZ_BAAATA010000051.1"/>
</dbReference>
<accession>A0ABP6A4P0</accession>
<evidence type="ECO:0000313" key="2">
    <source>
        <dbReference type="Proteomes" id="UP001501358"/>
    </source>
</evidence>
<name>A0ABP6A4P0_9ACTN</name>
<evidence type="ECO:0000313" key="1">
    <source>
        <dbReference type="EMBL" id="GAA2510159.1"/>
    </source>
</evidence>